<dbReference type="GeneID" id="101492155"/>
<dbReference type="PANTHER" id="PTHR33463:SF145">
    <property type="entry name" value="NB-ARC DOMAIN-CONTAINING PROTEIN"/>
    <property type="match status" value="1"/>
</dbReference>
<dbReference type="Pfam" id="PF23247">
    <property type="entry name" value="LRR_RPS2"/>
    <property type="match status" value="3"/>
</dbReference>
<organism evidence="3 4">
    <name type="scientific">Cicer arietinum</name>
    <name type="common">Chickpea</name>
    <name type="synonym">Garbanzo</name>
    <dbReference type="NCBI Taxonomy" id="3827"/>
    <lineage>
        <taxon>Eukaryota</taxon>
        <taxon>Viridiplantae</taxon>
        <taxon>Streptophyta</taxon>
        <taxon>Embryophyta</taxon>
        <taxon>Tracheophyta</taxon>
        <taxon>Spermatophyta</taxon>
        <taxon>Magnoliopsida</taxon>
        <taxon>eudicotyledons</taxon>
        <taxon>Gunneridae</taxon>
        <taxon>Pentapetalae</taxon>
        <taxon>rosids</taxon>
        <taxon>fabids</taxon>
        <taxon>Fabales</taxon>
        <taxon>Fabaceae</taxon>
        <taxon>Papilionoideae</taxon>
        <taxon>50 kb inversion clade</taxon>
        <taxon>NPAAA clade</taxon>
        <taxon>Hologalegina</taxon>
        <taxon>IRL clade</taxon>
        <taxon>Cicereae</taxon>
        <taxon>Cicer</taxon>
    </lineage>
</organism>
<reference evidence="4" key="2">
    <citation type="submission" date="2025-08" db="UniProtKB">
        <authorList>
            <consortium name="RefSeq"/>
        </authorList>
    </citation>
    <scope>IDENTIFICATION</scope>
    <source>
        <tissue evidence="4">Etiolated seedlings</tissue>
    </source>
</reference>
<dbReference type="PaxDb" id="3827-XP_004491919.1"/>
<dbReference type="InterPro" id="IPR032675">
    <property type="entry name" value="LRR_dom_sf"/>
</dbReference>
<name>A0A1S3DZD1_CICAR</name>
<dbReference type="PANTHER" id="PTHR33463">
    <property type="entry name" value="NB-ARC DOMAIN-CONTAINING PROTEIN-RELATED"/>
    <property type="match status" value="1"/>
</dbReference>
<feature type="domain" description="Disease resistance protein At4g27190-like leucine-rich repeats" evidence="2">
    <location>
        <begin position="588"/>
        <end position="710"/>
    </location>
</feature>
<evidence type="ECO:0000313" key="3">
    <source>
        <dbReference type="Proteomes" id="UP000087171"/>
    </source>
</evidence>
<evidence type="ECO:0000313" key="4">
    <source>
        <dbReference type="RefSeq" id="XP_012568825.1"/>
    </source>
</evidence>
<dbReference type="OrthoDB" id="1436555at2759"/>
<keyword evidence="1" id="KW-0611">Plant defense</keyword>
<dbReference type="RefSeq" id="XP_012568825.1">
    <property type="nucleotide sequence ID" value="XM_012713371.2"/>
</dbReference>
<dbReference type="InterPro" id="IPR050905">
    <property type="entry name" value="Plant_NBS-LRR"/>
</dbReference>
<feature type="domain" description="Disease resistance protein At4g27190-like leucine-rich repeats" evidence="2">
    <location>
        <begin position="254"/>
        <end position="409"/>
    </location>
</feature>
<dbReference type="InterPro" id="IPR057135">
    <property type="entry name" value="At4g27190-like_LRR"/>
</dbReference>
<dbReference type="SUPFAM" id="SSF52047">
    <property type="entry name" value="RNI-like"/>
    <property type="match status" value="1"/>
</dbReference>
<gene>
    <name evidence="4" type="primary">LOC101492155</name>
</gene>
<proteinExistence type="predicted"/>
<dbReference type="eggNOG" id="KOG4658">
    <property type="taxonomic scope" value="Eukaryota"/>
</dbReference>
<sequence>MQHFQEESNSVLYRFLCMLPTIGKLQLCDCLFEEMFSAERPNADYTRVLLHLKEVELTNVDNLNSIGLEHTWLHPIPENLQTLKVKKCHRLINLVPNTVSFSNLTILNVYSCTGMLYLLTSSTAKSLCRLKVMDIKYCDSMQEIVSIEGDESHEDKKIIFEHLHTLILKELSQLRCFYPGKFALCFPSLEKVSLISCSRMKTFSPVNRIDQTKLPSGVTFIKDATPKWEGDLNSTILKRFEEETSERPQKVTVVSLKNEPVLQDIWNGSLPVPHLCFQNLEELIVDGCQFSSEVLPSHLLPFLTKMEKLTVQNCSSVKTIFDVKCTTEHRKMTTKGPALIPLPFSLKILNLEELPNLENVWNEDPRGILTTELLKEVYIGKCKCLTSLFPASIAKDLVKLEKLHVKHCEELTAIVAEDNADPKETDLELTFPCTISLALQGLPKLKYFYSSLHCDMSKLIPNLQHLSLGEKELKLILQGSLFNKLKFLHFPCFHVESDAFPYAFLLHVPNIDKLMVFCSSFKEIFCFQRPDVVYTEFLSHLKVLIFELLEDLNSIGLEHSWVEPLVKNLETLEITRCSRLRKIAASPVCFSNLMRLILYDCHGLVNLFTSSTAKTLTRLKTMEIINCKSVQEIVSHEGDASHEDEKLIFDELQSLILNDLYELKCFYTGNFTVCFPSLEKLFLINCFKIETFCPGTINADKLLEVKFLELSDADPLDIDLNSTIRKRFLQRVKFNSNN</sequence>
<accession>A0A1S3DZD1</accession>
<reference evidence="3" key="1">
    <citation type="journal article" date="2013" name="Nat. Biotechnol.">
        <title>Draft genome sequence of chickpea (Cicer arietinum) provides a resource for trait improvement.</title>
        <authorList>
            <person name="Varshney R.K."/>
            <person name="Song C."/>
            <person name="Saxena R.K."/>
            <person name="Azam S."/>
            <person name="Yu S."/>
            <person name="Sharpe A.G."/>
            <person name="Cannon S."/>
            <person name="Baek J."/>
            <person name="Rosen B.D."/>
            <person name="Tar'an B."/>
            <person name="Millan T."/>
            <person name="Zhang X."/>
            <person name="Ramsay L.D."/>
            <person name="Iwata A."/>
            <person name="Wang Y."/>
            <person name="Nelson W."/>
            <person name="Farmer A.D."/>
            <person name="Gaur P.M."/>
            <person name="Soderlund C."/>
            <person name="Penmetsa R.V."/>
            <person name="Xu C."/>
            <person name="Bharti A.K."/>
            <person name="He W."/>
            <person name="Winter P."/>
            <person name="Zhao S."/>
            <person name="Hane J.K."/>
            <person name="Carrasquilla-Garcia N."/>
            <person name="Condie J.A."/>
            <person name="Upadhyaya H.D."/>
            <person name="Luo M.C."/>
            <person name="Thudi M."/>
            <person name="Gowda C.L."/>
            <person name="Singh N.P."/>
            <person name="Lichtenzveig J."/>
            <person name="Gali K.K."/>
            <person name="Rubio J."/>
            <person name="Nadarajan N."/>
            <person name="Dolezel J."/>
            <person name="Bansal K.C."/>
            <person name="Xu X."/>
            <person name="Edwards D."/>
            <person name="Zhang G."/>
            <person name="Kahl G."/>
            <person name="Gil J."/>
            <person name="Singh K.B."/>
            <person name="Datta S.K."/>
            <person name="Jackson S.A."/>
            <person name="Wang J."/>
            <person name="Cook D.R."/>
        </authorList>
    </citation>
    <scope>NUCLEOTIDE SEQUENCE [LARGE SCALE GENOMIC DNA]</scope>
    <source>
        <strain evidence="3">cv. CDC Frontier</strain>
    </source>
</reference>
<evidence type="ECO:0000259" key="2">
    <source>
        <dbReference type="Pfam" id="PF23247"/>
    </source>
</evidence>
<dbReference type="Proteomes" id="UP000087171">
    <property type="component" value="Chromosome Ca3"/>
</dbReference>
<dbReference type="KEGG" id="cam:101492155"/>
<evidence type="ECO:0000256" key="1">
    <source>
        <dbReference type="ARBA" id="ARBA00022821"/>
    </source>
</evidence>
<dbReference type="Gene3D" id="3.80.10.10">
    <property type="entry name" value="Ribonuclease Inhibitor"/>
    <property type="match status" value="2"/>
</dbReference>
<dbReference type="AlphaFoldDB" id="A0A1S3DZD1"/>
<dbReference type="SUPFAM" id="SSF52058">
    <property type="entry name" value="L domain-like"/>
    <property type="match status" value="1"/>
</dbReference>
<protein>
    <submittedName>
        <fullName evidence="4">Uncharacterized protein LOC101492155</fullName>
    </submittedName>
</protein>
<feature type="domain" description="Disease resistance protein At4g27190-like leucine-rich repeats" evidence="2">
    <location>
        <begin position="98"/>
        <end position="204"/>
    </location>
</feature>
<keyword evidence="3" id="KW-1185">Reference proteome</keyword>